<keyword evidence="4" id="KW-0804">Transcription</keyword>
<dbReference type="InterPro" id="IPR002078">
    <property type="entry name" value="Sigma_54_int"/>
</dbReference>
<dbReference type="CDD" id="cd00009">
    <property type="entry name" value="AAA"/>
    <property type="match status" value="1"/>
</dbReference>
<reference evidence="6" key="2">
    <citation type="submission" date="2021-04" db="EMBL/GenBank/DDBJ databases">
        <authorList>
            <person name="Gilroy R."/>
        </authorList>
    </citation>
    <scope>NUCLEOTIDE SEQUENCE</scope>
    <source>
        <strain evidence="6">ChiHjej13B12-752</strain>
    </source>
</reference>
<dbReference type="InterPro" id="IPR058031">
    <property type="entry name" value="AAA_lid_NorR"/>
</dbReference>
<sequence>MEKKLFIIGIQEENLESLKKQMEYIFGGEIPVKGVTLKDMTHSEVSPGDVVLLSSYEIGGIVKPFLPADCEVIVSGRTINIVRLEQVISMEKASRFLVVNDNPGTTAETVADLKNVLPEHDFLPYMAHQPIPDTFDFIITPGERKLVPTEVYQTFDIGARVVSIETVMELKGRFGLGMKDSLLMQYYIKTMVRMTARKTDREPLNIVNQNKHRALTELSTGSPLMKSTIGFARRMAETSNIIHIVGETGTGKQMLAEMVHNASAYRDMPFYIYNGADKDPRLIETELFGSPGDGHKGILPEIRRGTLYIKNIDNLPYALQNRLANHFDRTAGQPDVRMITSSIDDLQKLYKEEIISQKLYSYLSSYILRVPSLAERKADIFVLIDDFKRHFNRTEMQFSDRVMDAFTHYDWPGNVRELYNLISYCVCLNQKYIEIDSLPIFFNGIDRDIEGGGLMDTEAIVAKIEKHGFLSESIKLLRIYLGGKKENASYGRGRVRKLLLEDNIKMTDQQLRLRIEILDELDLLNVRIGRAGTTISEKGEKFLESMDEK</sequence>
<dbReference type="GO" id="GO:0006355">
    <property type="term" value="P:regulation of DNA-templated transcription"/>
    <property type="evidence" value="ECO:0007669"/>
    <property type="project" value="InterPro"/>
</dbReference>
<proteinExistence type="predicted"/>
<reference evidence="6" key="1">
    <citation type="journal article" date="2021" name="PeerJ">
        <title>Extensive microbial diversity within the chicken gut microbiome revealed by metagenomics and culture.</title>
        <authorList>
            <person name="Gilroy R."/>
            <person name="Ravi A."/>
            <person name="Getino M."/>
            <person name="Pursley I."/>
            <person name="Horton D.L."/>
            <person name="Alikhan N.F."/>
            <person name="Baker D."/>
            <person name="Gharbi K."/>
            <person name="Hall N."/>
            <person name="Watson M."/>
            <person name="Adriaenssens E.M."/>
            <person name="Foster-Nyarko E."/>
            <person name="Jarju S."/>
            <person name="Secka A."/>
            <person name="Antonio M."/>
            <person name="Oren A."/>
            <person name="Chaudhuri R.R."/>
            <person name="La Ragione R."/>
            <person name="Hildebrand F."/>
            <person name="Pallen M.J."/>
        </authorList>
    </citation>
    <scope>NUCLEOTIDE SEQUENCE</scope>
    <source>
        <strain evidence="6">ChiHjej13B12-752</strain>
    </source>
</reference>
<dbReference type="PANTHER" id="PTHR32071">
    <property type="entry name" value="TRANSCRIPTIONAL REGULATORY PROTEIN"/>
    <property type="match status" value="1"/>
</dbReference>
<dbReference type="PANTHER" id="PTHR32071:SF57">
    <property type="entry name" value="C4-DICARBOXYLATE TRANSPORT TRANSCRIPTIONAL REGULATORY PROTEIN DCTD"/>
    <property type="match status" value="1"/>
</dbReference>
<dbReference type="Pfam" id="PF25601">
    <property type="entry name" value="AAA_lid_14"/>
    <property type="match status" value="1"/>
</dbReference>
<dbReference type="Gene3D" id="1.10.8.60">
    <property type="match status" value="1"/>
</dbReference>
<dbReference type="AlphaFoldDB" id="A0A9D1QJY7"/>
<evidence type="ECO:0000256" key="1">
    <source>
        <dbReference type="ARBA" id="ARBA00022741"/>
    </source>
</evidence>
<dbReference type="SUPFAM" id="SSF52540">
    <property type="entry name" value="P-loop containing nucleoside triphosphate hydrolases"/>
    <property type="match status" value="1"/>
</dbReference>
<evidence type="ECO:0000259" key="5">
    <source>
        <dbReference type="PROSITE" id="PS50045"/>
    </source>
</evidence>
<keyword evidence="2" id="KW-0067">ATP-binding</keyword>
<dbReference type="GO" id="GO:0005524">
    <property type="term" value="F:ATP binding"/>
    <property type="evidence" value="ECO:0007669"/>
    <property type="project" value="UniProtKB-KW"/>
</dbReference>
<gene>
    <name evidence="6" type="ORF">H9891_09820</name>
</gene>
<accession>A0A9D1QJY7</accession>
<dbReference type="PROSITE" id="PS50045">
    <property type="entry name" value="SIGMA54_INTERACT_4"/>
    <property type="match status" value="1"/>
</dbReference>
<keyword evidence="1" id="KW-0547">Nucleotide-binding</keyword>
<evidence type="ECO:0000256" key="4">
    <source>
        <dbReference type="ARBA" id="ARBA00023163"/>
    </source>
</evidence>
<organism evidence="6 7">
    <name type="scientific">Candidatus Salinicoccus stercoripullorum</name>
    <dbReference type="NCBI Taxonomy" id="2838756"/>
    <lineage>
        <taxon>Bacteria</taxon>
        <taxon>Bacillati</taxon>
        <taxon>Bacillota</taxon>
        <taxon>Bacilli</taxon>
        <taxon>Bacillales</taxon>
        <taxon>Staphylococcaceae</taxon>
        <taxon>Salinicoccus</taxon>
    </lineage>
</organism>
<comment type="caution">
    <text evidence="6">The sequence shown here is derived from an EMBL/GenBank/DDBJ whole genome shotgun (WGS) entry which is preliminary data.</text>
</comment>
<feature type="domain" description="Sigma-54 factor interaction" evidence="5">
    <location>
        <begin position="218"/>
        <end position="427"/>
    </location>
</feature>
<evidence type="ECO:0000313" key="7">
    <source>
        <dbReference type="Proteomes" id="UP000823989"/>
    </source>
</evidence>
<dbReference type="Proteomes" id="UP000823989">
    <property type="component" value="Unassembled WGS sequence"/>
</dbReference>
<dbReference type="Pfam" id="PF00158">
    <property type="entry name" value="Sigma54_activat"/>
    <property type="match status" value="1"/>
</dbReference>
<dbReference type="InterPro" id="IPR027417">
    <property type="entry name" value="P-loop_NTPase"/>
</dbReference>
<evidence type="ECO:0000313" key="6">
    <source>
        <dbReference type="EMBL" id="HIW13436.1"/>
    </source>
</evidence>
<keyword evidence="3" id="KW-0805">Transcription regulation</keyword>
<evidence type="ECO:0000256" key="2">
    <source>
        <dbReference type="ARBA" id="ARBA00022840"/>
    </source>
</evidence>
<protein>
    <submittedName>
        <fullName evidence="6">Sigma 54-interacting transcriptional regulator</fullName>
    </submittedName>
</protein>
<name>A0A9D1QJY7_9STAP</name>
<dbReference type="EMBL" id="DXHR01000033">
    <property type="protein sequence ID" value="HIW13436.1"/>
    <property type="molecule type" value="Genomic_DNA"/>
</dbReference>
<dbReference type="Gene3D" id="3.40.50.300">
    <property type="entry name" value="P-loop containing nucleotide triphosphate hydrolases"/>
    <property type="match status" value="1"/>
</dbReference>
<dbReference type="InterPro" id="IPR025944">
    <property type="entry name" value="Sigma_54_int_dom_CS"/>
</dbReference>
<dbReference type="PROSITE" id="PS00688">
    <property type="entry name" value="SIGMA54_INTERACT_3"/>
    <property type="match status" value="1"/>
</dbReference>
<evidence type="ECO:0000256" key="3">
    <source>
        <dbReference type="ARBA" id="ARBA00023015"/>
    </source>
</evidence>